<evidence type="ECO:0000313" key="20">
    <source>
        <dbReference type="Proteomes" id="UP000203542"/>
    </source>
</evidence>
<evidence type="ECO:0000256" key="6">
    <source>
        <dbReference type="ARBA" id="ARBA00013983"/>
    </source>
</evidence>
<dbReference type="KEGG" id="vg:30902422"/>
<dbReference type="EMBL" id="LT608135">
    <property type="protein sequence ID" value="SCO83645.1"/>
    <property type="molecule type" value="Genomic_DNA"/>
</dbReference>
<keyword evidence="18" id="KW-1133">Transmembrane helix</keyword>
<evidence type="ECO:0000256" key="2">
    <source>
        <dbReference type="ARBA" id="ARBA00004315"/>
    </source>
</evidence>
<feature type="compositionally biased region" description="Polar residues" evidence="17">
    <location>
        <begin position="166"/>
        <end position="175"/>
    </location>
</feature>
<dbReference type="GO" id="GO:0055036">
    <property type="term" value="C:virion membrane"/>
    <property type="evidence" value="ECO:0007669"/>
    <property type="project" value="UniProtKB-SubCell"/>
</dbReference>
<accession>A0A1R3TFR9</accession>
<evidence type="ECO:0000256" key="15">
    <source>
        <dbReference type="ARBA" id="ARBA00023180"/>
    </source>
</evidence>
<evidence type="ECO:0000256" key="14">
    <source>
        <dbReference type="ARBA" id="ARBA00023136"/>
    </source>
</evidence>
<keyword evidence="10" id="KW-0946">Virion</keyword>
<keyword evidence="11" id="KW-1043">Host membrane</keyword>
<keyword evidence="9" id="KW-1040">Host Golgi apparatus</keyword>
<sequence>MAILLAIVLSLVGLSDSIVFSGISVSLKSETPVLTAIKSFETEIDVGGKLMFLENQSNVSSGYGGVVELIHYDLSKDCFRVIAKANYSDCHRRSSYVFRGCRRKTSYYSEDYSIELKLTGNKLFTIKNPVNSYSGIFYLKVGFSHSNFSDVFRTSIIIGNGKTDNDQNNSKPTSSRPEHDCHPYEYGNGNVPLDYYLMGMAGNDGVEDDGELYLFEDEIDGVAKVFTHSTTIRPQTTILTQTNTYTTANGATGNVTNDGKTGKIVSIVIPSILITLMTIAAIGTIASTALRRRLYACARRRIYRRNVEQPNSVVNYRAIGSHIPKKKSNGEETDAKLMKQLEEKLASISEE</sequence>
<evidence type="ECO:0000256" key="11">
    <source>
        <dbReference type="ARBA" id="ARBA00022870"/>
    </source>
</evidence>
<evidence type="ECO:0000256" key="1">
    <source>
        <dbReference type="ARBA" id="ARBA00004136"/>
    </source>
</evidence>
<organism evidence="19">
    <name type="scientific">Spheniscid alphaherpesvirus 1</name>
    <dbReference type="NCBI Taxonomy" id="2560777"/>
    <lineage>
        <taxon>Viruses</taxon>
        <taxon>Duplodnaviria</taxon>
        <taxon>Heunggongvirae</taxon>
        <taxon>Peploviricota</taxon>
        <taxon>Herviviricetes</taxon>
        <taxon>Herpesvirales</taxon>
        <taxon>Orthoherpesviridae</taxon>
        <taxon>Alphaherpesvirinae</taxon>
        <taxon>Mardivirus</taxon>
        <taxon>Mardivirus spheniscidalpha1</taxon>
    </lineage>
</organism>
<reference evidence="19" key="1">
    <citation type="submission" date="2016-08" db="EMBL/GenBank/DDBJ databases">
        <authorList>
            <person name="Seilhamer J.J."/>
        </authorList>
    </citation>
    <scope>NUCLEOTIDE SEQUENCE [LARGE SCALE GENOMIC DNA]</scope>
    <source>
        <strain evidence="19">Lib01004</strain>
    </source>
</reference>
<dbReference type="InterPro" id="IPR002874">
    <property type="entry name" value="Herpes_gI"/>
</dbReference>
<gene>
    <name evidence="19" type="primary">US7</name>
</gene>
<name>A0A1R3TFR9_9ALPH</name>
<protein>
    <recommendedName>
        <fullName evidence="6">Envelope glycoprotein I</fullName>
    </recommendedName>
</protein>
<evidence type="ECO:0000256" key="3">
    <source>
        <dbReference type="ARBA" id="ARBA00004381"/>
    </source>
</evidence>
<proteinExistence type="inferred from homology"/>
<comment type="function">
    <text evidence="16">In epithelial cells, the heterodimer gE/gI is required for the cell-to-cell spread of the virus, by sorting nascent virions to cell junctions. Once the virus reaches the cell junctions, virus particles can spread to adjacent cells extremely rapidly through interactions with cellular receptors that accumulate at these junctions. Implicated in basolateral spread in polarized cells. In neuronal cells, gE/gI is essential for the anterograde spread of the infection throughout the host nervous system. Together with US9, the heterodimer gE/gI is involved in the sorting and transport of viral structural components toward axon tips.</text>
</comment>
<keyword evidence="14 18" id="KW-0472">Membrane</keyword>
<dbReference type="GO" id="GO:0043657">
    <property type="term" value="C:host cell"/>
    <property type="evidence" value="ECO:0007669"/>
    <property type="project" value="InterPro"/>
</dbReference>
<dbReference type="RefSeq" id="YP_009342422.1">
    <property type="nucleotide sequence ID" value="NC_033464.1"/>
</dbReference>
<evidence type="ECO:0000256" key="10">
    <source>
        <dbReference type="ARBA" id="ARBA00022844"/>
    </source>
</evidence>
<keyword evidence="12 19" id="KW-0261">Viral envelope protein</keyword>
<evidence type="ECO:0000256" key="5">
    <source>
        <dbReference type="ARBA" id="ARBA00005825"/>
    </source>
</evidence>
<evidence type="ECO:0000256" key="8">
    <source>
        <dbReference type="ARBA" id="ARBA00022692"/>
    </source>
</evidence>
<evidence type="ECO:0000256" key="7">
    <source>
        <dbReference type="ARBA" id="ARBA00022511"/>
    </source>
</evidence>
<evidence type="ECO:0000256" key="13">
    <source>
        <dbReference type="ARBA" id="ARBA00023081"/>
    </source>
</evidence>
<evidence type="ECO:0000256" key="17">
    <source>
        <dbReference type="SAM" id="MobiDB-lite"/>
    </source>
</evidence>
<keyword evidence="20" id="KW-1185">Reference proteome</keyword>
<evidence type="ECO:0000256" key="18">
    <source>
        <dbReference type="SAM" id="Phobius"/>
    </source>
</evidence>
<dbReference type="GeneID" id="30902422"/>
<evidence type="ECO:0000256" key="16">
    <source>
        <dbReference type="ARBA" id="ARBA00025134"/>
    </source>
</evidence>
<evidence type="ECO:0000256" key="9">
    <source>
        <dbReference type="ARBA" id="ARBA00022812"/>
    </source>
</evidence>
<evidence type="ECO:0000313" key="19">
    <source>
        <dbReference type="EMBL" id="SCO83645.1"/>
    </source>
</evidence>
<comment type="similarity">
    <text evidence="5">Belongs to the alphaherpesvirinae glycoprotein I family.</text>
</comment>
<dbReference type="GO" id="GO:0019031">
    <property type="term" value="C:viral envelope"/>
    <property type="evidence" value="ECO:0007669"/>
    <property type="project" value="UniProtKB-KW"/>
</dbReference>
<keyword evidence="7" id="KW-1032">Host cell membrane</keyword>
<feature type="transmembrane region" description="Helical" evidence="18">
    <location>
        <begin position="267"/>
        <end position="290"/>
    </location>
</feature>
<dbReference type="Pfam" id="PF01688">
    <property type="entry name" value="Herpes_gI"/>
    <property type="match status" value="1"/>
</dbReference>
<dbReference type="GO" id="GO:0044156">
    <property type="term" value="C:host cell junction"/>
    <property type="evidence" value="ECO:0007669"/>
    <property type="project" value="UniProtKB-SubCell"/>
</dbReference>
<evidence type="ECO:0000256" key="12">
    <source>
        <dbReference type="ARBA" id="ARBA00022879"/>
    </source>
</evidence>
<feature type="region of interest" description="Disordered" evidence="17">
    <location>
        <begin position="162"/>
        <end position="183"/>
    </location>
</feature>
<dbReference type="Proteomes" id="UP000203542">
    <property type="component" value="Segment"/>
</dbReference>
<keyword evidence="15" id="KW-0325">Glycoprotein</keyword>
<keyword evidence="8 18" id="KW-0812">Transmembrane</keyword>
<dbReference type="GO" id="GO:0044177">
    <property type="term" value="C:host cell Golgi apparatus"/>
    <property type="evidence" value="ECO:0007669"/>
    <property type="project" value="UniProtKB-SubCell"/>
</dbReference>
<evidence type="ECO:0000256" key="4">
    <source>
        <dbReference type="ARBA" id="ARBA00004402"/>
    </source>
</evidence>
<comment type="subcellular location">
    <subcellularLocation>
        <location evidence="1">Host Golgi apparatus</location>
    </subcellularLocation>
    <subcellularLocation>
        <location evidence="2">Host cell junction</location>
    </subcellularLocation>
    <subcellularLocation>
        <location evidence="4">Host cell membrane</location>
        <topology evidence="4">Single-pass type I membrane protein</topology>
    </subcellularLocation>
    <subcellularLocation>
        <location evidence="3">Virion membrane</location>
        <topology evidence="3">Single-pass membrane protein</topology>
    </subcellularLocation>
</comment>
<keyword evidence="13" id="KW-1031">Host cell junction</keyword>